<organism evidence="8 9">
    <name type="scientific">Nyssa sinensis</name>
    <dbReference type="NCBI Taxonomy" id="561372"/>
    <lineage>
        <taxon>Eukaryota</taxon>
        <taxon>Viridiplantae</taxon>
        <taxon>Streptophyta</taxon>
        <taxon>Embryophyta</taxon>
        <taxon>Tracheophyta</taxon>
        <taxon>Spermatophyta</taxon>
        <taxon>Magnoliopsida</taxon>
        <taxon>eudicotyledons</taxon>
        <taxon>Gunneridae</taxon>
        <taxon>Pentapetalae</taxon>
        <taxon>asterids</taxon>
        <taxon>Cornales</taxon>
        <taxon>Nyssaceae</taxon>
        <taxon>Nyssa</taxon>
    </lineage>
</organism>
<dbReference type="Gene3D" id="3.40.50.150">
    <property type="entry name" value="Vaccinia Virus protein VP39"/>
    <property type="match status" value="1"/>
</dbReference>
<dbReference type="GO" id="GO:0008757">
    <property type="term" value="F:S-adenosylmethionine-dependent methyltransferase activity"/>
    <property type="evidence" value="ECO:0007669"/>
    <property type="project" value="UniProtKB-ARBA"/>
</dbReference>
<dbReference type="SUPFAM" id="SSF46785">
    <property type="entry name" value="Winged helix' DNA-binding domain"/>
    <property type="match status" value="1"/>
</dbReference>
<dbReference type="InterPro" id="IPR016461">
    <property type="entry name" value="COMT-like"/>
</dbReference>
<dbReference type="Pfam" id="PF00891">
    <property type="entry name" value="Methyltransf_2"/>
    <property type="match status" value="1"/>
</dbReference>
<dbReference type="Gene3D" id="1.10.10.10">
    <property type="entry name" value="Winged helix-like DNA-binding domain superfamily/Winged helix DNA-binding domain"/>
    <property type="match status" value="1"/>
</dbReference>
<protein>
    <recommendedName>
        <fullName evidence="10">O-methyltransferase domain-containing protein</fullName>
    </recommendedName>
</protein>
<proteinExistence type="inferred from homology"/>
<evidence type="ECO:0000256" key="2">
    <source>
        <dbReference type="ARBA" id="ARBA00022679"/>
    </source>
</evidence>
<comment type="similarity">
    <text evidence="4">Belongs to the class I-like SAM-binding methyltransferase superfamily. Cation-independent O-methyltransferase family. COMT subfamily.</text>
</comment>
<evidence type="ECO:0008006" key="10">
    <source>
        <dbReference type="Google" id="ProtNLM"/>
    </source>
</evidence>
<keyword evidence="3" id="KW-0949">S-adenosyl-L-methionine</keyword>
<dbReference type="SUPFAM" id="SSF53335">
    <property type="entry name" value="S-adenosyl-L-methionine-dependent methyltransferases"/>
    <property type="match status" value="1"/>
</dbReference>
<reference evidence="8 9" key="1">
    <citation type="submission" date="2019-09" db="EMBL/GenBank/DDBJ databases">
        <title>A chromosome-level genome assembly of the Chinese tupelo Nyssa sinensis.</title>
        <authorList>
            <person name="Yang X."/>
            <person name="Kang M."/>
            <person name="Yang Y."/>
            <person name="Xiong H."/>
            <person name="Wang M."/>
            <person name="Zhang Z."/>
            <person name="Wang Z."/>
            <person name="Wu H."/>
            <person name="Ma T."/>
            <person name="Liu J."/>
            <person name="Xi Z."/>
        </authorList>
    </citation>
    <scope>NUCLEOTIDE SEQUENCE [LARGE SCALE GENOMIC DNA]</scope>
    <source>
        <strain evidence="8">J267</strain>
        <tissue evidence="8">Leaf</tissue>
    </source>
</reference>
<evidence type="ECO:0000313" key="8">
    <source>
        <dbReference type="EMBL" id="KAA8538619.1"/>
    </source>
</evidence>
<dbReference type="InterPro" id="IPR029063">
    <property type="entry name" value="SAM-dependent_MTases_sf"/>
</dbReference>
<gene>
    <name evidence="8" type="ORF">F0562_028187</name>
</gene>
<dbReference type="PROSITE" id="PS51683">
    <property type="entry name" value="SAM_OMT_II"/>
    <property type="match status" value="1"/>
</dbReference>
<evidence type="ECO:0000313" key="9">
    <source>
        <dbReference type="Proteomes" id="UP000325577"/>
    </source>
</evidence>
<name>A0A5J5B7I0_9ASTE</name>
<evidence type="ECO:0000256" key="3">
    <source>
        <dbReference type="ARBA" id="ARBA00022691"/>
    </source>
</evidence>
<dbReference type="FunFam" id="1.10.10.10:FF:000357">
    <property type="entry name" value="Caffeic acid 3-O-methyltransferase"/>
    <property type="match status" value="1"/>
</dbReference>
<dbReference type="EMBL" id="CM018038">
    <property type="protein sequence ID" value="KAA8538619.1"/>
    <property type="molecule type" value="Genomic_DNA"/>
</dbReference>
<feature type="active site" description="Proton acceptor" evidence="5">
    <location>
        <position position="236"/>
    </location>
</feature>
<dbReference type="AlphaFoldDB" id="A0A5J5B7I0"/>
<keyword evidence="1" id="KW-0489">Methyltransferase</keyword>
<dbReference type="InterPro" id="IPR036390">
    <property type="entry name" value="WH_DNA-bd_sf"/>
</dbReference>
<feature type="domain" description="O-methyltransferase C-terminal" evidence="6">
    <location>
        <begin position="109"/>
        <end position="310"/>
    </location>
</feature>
<dbReference type="Proteomes" id="UP000325577">
    <property type="component" value="Linkage Group LG15"/>
</dbReference>
<dbReference type="PANTHER" id="PTHR11746">
    <property type="entry name" value="O-METHYLTRANSFERASE"/>
    <property type="match status" value="1"/>
</dbReference>
<feature type="domain" description="O-methyltransferase dimerisation" evidence="7">
    <location>
        <begin position="1"/>
        <end position="84"/>
    </location>
</feature>
<dbReference type="InterPro" id="IPR012967">
    <property type="entry name" value="COMT_dimerisation"/>
</dbReference>
<dbReference type="Pfam" id="PF08100">
    <property type="entry name" value="Dimerisation"/>
    <property type="match status" value="1"/>
</dbReference>
<keyword evidence="9" id="KW-1185">Reference proteome</keyword>
<dbReference type="GO" id="GO:0008171">
    <property type="term" value="F:O-methyltransferase activity"/>
    <property type="evidence" value="ECO:0007669"/>
    <property type="project" value="InterPro"/>
</dbReference>
<dbReference type="GO" id="GO:0032259">
    <property type="term" value="P:methylation"/>
    <property type="evidence" value="ECO:0007669"/>
    <property type="project" value="UniProtKB-KW"/>
</dbReference>
<evidence type="ECO:0000259" key="7">
    <source>
        <dbReference type="Pfam" id="PF08100"/>
    </source>
</evidence>
<evidence type="ECO:0000259" key="6">
    <source>
        <dbReference type="Pfam" id="PF00891"/>
    </source>
</evidence>
<dbReference type="PIRSF" id="PIRSF005739">
    <property type="entry name" value="O-mtase"/>
    <property type="match status" value="1"/>
</dbReference>
<accession>A0A5J5B7I0</accession>
<evidence type="ECO:0000256" key="1">
    <source>
        <dbReference type="ARBA" id="ARBA00022603"/>
    </source>
</evidence>
<dbReference type="InterPro" id="IPR001077">
    <property type="entry name" value="COMT_C"/>
</dbReference>
<dbReference type="GO" id="GO:0046983">
    <property type="term" value="F:protein dimerization activity"/>
    <property type="evidence" value="ECO:0007669"/>
    <property type="project" value="InterPro"/>
</dbReference>
<dbReference type="InterPro" id="IPR036388">
    <property type="entry name" value="WH-like_DNA-bd_sf"/>
</dbReference>
<dbReference type="OrthoDB" id="1606438at2759"/>
<sequence length="329" mass="35822">MVLNAAIELHLFDIIARAGPHTQISAADFASKLPTQNPDAPAMLDRILRLLASHSLLSCSLHTLEDGTVERRYGLLPAGKFFAQNQDGPSLASVVSLANHRAPAEVRSNLKDAILEGGNQFKKVHGMSIFEYMNIDQTLNNVFNKAMSDISSLVMKKILEAYKGFEGLESLVDVGGGIGMSLNMIISMYPSIKGINFDLPHVIQTAPSYPGIVHVGGDMLVSIPKGDAIMIKNACHNWSDDHCVKILNNCCEALPDNGKTIVVDIVMPMAPESSNAAKYGTQLDNLMLLEPGGKERTQRDFEALCKASKFSSFQIVCCAYAFSVIEFYK</sequence>
<keyword evidence="2" id="KW-0808">Transferase</keyword>
<evidence type="ECO:0000256" key="4">
    <source>
        <dbReference type="ARBA" id="ARBA00034481"/>
    </source>
</evidence>
<evidence type="ECO:0000256" key="5">
    <source>
        <dbReference type="PIRSR" id="PIRSR005739-1"/>
    </source>
</evidence>